<dbReference type="GO" id="GO:0006355">
    <property type="term" value="P:regulation of DNA-templated transcription"/>
    <property type="evidence" value="ECO:0007669"/>
    <property type="project" value="InterPro"/>
</dbReference>
<dbReference type="SUPFAM" id="SSF47598">
    <property type="entry name" value="Ribbon-helix-helix"/>
    <property type="match status" value="1"/>
</dbReference>
<name>A0A4Y9T8A5_9BURK</name>
<gene>
    <name evidence="1" type="ORF">E4O92_01310</name>
</gene>
<keyword evidence="2" id="KW-1185">Reference proteome</keyword>
<proteinExistence type="predicted"/>
<evidence type="ECO:0000313" key="2">
    <source>
        <dbReference type="Proteomes" id="UP000297258"/>
    </source>
</evidence>
<dbReference type="InterPro" id="IPR010985">
    <property type="entry name" value="Ribbon_hlx_hlx"/>
</dbReference>
<dbReference type="AlphaFoldDB" id="A0A4Y9T8A5"/>
<dbReference type="CDD" id="cd21631">
    <property type="entry name" value="RHH_CopG_NikR-like"/>
    <property type="match status" value="1"/>
</dbReference>
<sequence length="94" mass="10476">MSTTSLKLSEELKQRAAKAAQELGISPHAFMVDAIRQAADAVEQRSQFVGQALAAREEMRQSGLGHDADEVRTYLRKRIADNQAPRPDAKAWRK</sequence>
<dbReference type="EMBL" id="SPUM01000007">
    <property type="protein sequence ID" value="TFW35818.1"/>
    <property type="molecule type" value="Genomic_DNA"/>
</dbReference>
<evidence type="ECO:0000313" key="1">
    <source>
        <dbReference type="EMBL" id="TFW35818.1"/>
    </source>
</evidence>
<protein>
    <recommendedName>
        <fullName evidence="3">CopG family transcriptional regulator</fullName>
    </recommendedName>
</protein>
<reference evidence="1 2" key="1">
    <citation type="submission" date="2019-03" db="EMBL/GenBank/DDBJ databases">
        <title>Draft genome of Massilia hortus sp. nov., a novel bacterial species of the Oxalobacteraceae family.</title>
        <authorList>
            <person name="Peta V."/>
            <person name="Raths R."/>
            <person name="Bucking H."/>
        </authorList>
    </citation>
    <scope>NUCLEOTIDE SEQUENCE [LARGE SCALE GENOMIC DNA]</scope>
    <source>
        <strain evidence="1 2">ONC3</strain>
    </source>
</reference>
<accession>A0A4Y9T8A5</accession>
<dbReference type="RefSeq" id="WP_135187935.1">
    <property type="nucleotide sequence ID" value="NZ_SPUM01000007.1"/>
</dbReference>
<comment type="caution">
    <text evidence="1">The sequence shown here is derived from an EMBL/GenBank/DDBJ whole genome shotgun (WGS) entry which is preliminary data.</text>
</comment>
<organism evidence="1 2">
    <name type="scientific">Massilia horti</name>
    <dbReference type="NCBI Taxonomy" id="2562153"/>
    <lineage>
        <taxon>Bacteria</taxon>
        <taxon>Pseudomonadati</taxon>
        <taxon>Pseudomonadota</taxon>
        <taxon>Betaproteobacteria</taxon>
        <taxon>Burkholderiales</taxon>
        <taxon>Oxalobacteraceae</taxon>
        <taxon>Telluria group</taxon>
        <taxon>Massilia</taxon>
    </lineage>
</organism>
<dbReference type="Proteomes" id="UP000297258">
    <property type="component" value="Unassembled WGS sequence"/>
</dbReference>
<dbReference type="OrthoDB" id="8564132at2"/>
<evidence type="ECO:0008006" key="3">
    <source>
        <dbReference type="Google" id="ProtNLM"/>
    </source>
</evidence>